<dbReference type="InterPro" id="IPR004568">
    <property type="entry name" value="Ppantetheine-prot_Trfase_dom"/>
</dbReference>
<keyword evidence="3 8" id="KW-0479">Metal-binding</keyword>
<dbReference type="SUPFAM" id="SSF56214">
    <property type="entry name" value="4'-phosphopantetheinyl transferase"/>
    <property type="match status" value="1"/>
</dbReference>
<dbReference type="InterPro" id="IPR037143">
    <property type="entry name" value="4-PPantetheinyl_Trfase_dom_sf"/>
</dbReference>
<comment type="caution">
    <text evidence="10">The sequence shown here is derived from an EMBL/GenBank/DDBJ whole genome shotgun (WGS) entry which is preliminary data.</text>
</comment>
<evidence type="ECO:0000256" key="8">
    <source>
        <dbReference type="HAMAP-Rule" id="MF_00101"/>
    </source>
</evidence>
<keyword evidence="4 8" id="KW-0276">Fatty acid metabolism</keyword>
<protein>
    <recommendedName>
        <fullName evidence="8">Holo-[acyl-carrier-protein] synthase</fullName>
        <shortName evidence="8">Holo-ACP synthase</shortName>
        <ecNumber evidence="8">2.7.8.7</ecNumber>
    </recommendedName>
    <alternativeName>
        <fullName evidence="8">4'-phosphopantetheinyl transferase AcpS</fullName>
    </alternativeName>
</protein>
<keyword evidence="2 8" id="KW-0808">Transferase</keyword>
<evidence type="ECO:0000313" key="11">
    <source>
        <dbReference type="Proteomes" id="UP000611629"/>
    </source>
</evidence>
<keyword evidence="8" id="KW-0963">Cytoplasm</keyword>
<evidence type="ECO:0000256" key="1">
    <source>
        <dbReference type="ARBA" id="ARBA00022516"/>
    </source>
</evidence>
<comment type="subcellular location">
    <subcellularLocation>
        <location evidence="8">Cytoplasm</location>
    </subcellularLocation>
</comment>
<dbReference type="AlphaFoldDB" id="A0A974BJ37"/>
<comment type="similarity">
    <text evidence="8">Belongs to the P-Pant transferase superfamily. AcpS family.</text>
</comment>
<evidence type="ECO:0000256" key="4">
    <source>
        <dbReference type="ARBA" id="ARBA00022832"/>
    </source>
</evidence>
<feature type="domain" description="4'-phosphopantetheinyl transferase" evidence="9">
    <location>
        <begin position="4"/>
        <end position="92"/>
    </location>
</feature>
<dbReference type="Proteomes" id="UP000611629">
    <property type="component" value="Unassembled WGS sequence"/>
</dbReference>
<keyword evidence="6 8" id="KW-0443">Lipid metabolism</keyword>
<proteinExistence type="inferred from homology"/>
<evidence type="ECO:0000259" key="9">
    <source>
        <dbReference type="Pfam" id="PF01648"/>
    </source>
</evidence>
<name>A0A974BJ37_SEDHY</name>
<gene>
    <name evidence="8 10" type="primary">acpS</name>
    <name evidence="10" type="ORF">HZF24_08535</name>
</gene>
<dbReference type="GO" id="GO:0006633">
    <property type="term" value="P:fatty acid biosynthetic process"/>
    <property type="evidence" value="ECO:0007669"/>
    <property type="project" value="UniProtKB-UniRule"/>
</dbReference>
<evidence type="ECO:0000256" key="2">
    <source>
        <dbReference type="ARBA" id="ARBA00022679"/>
    </source>
</evidence>
<accession>A0A974BJ37</accession>
<evidence type="ECO:0000256" key="5">
    <source>
        <dbReference type="ARBA" id="ARBA00022842"/>
    </source>
</evidence>
<dbReference type="GO" id="GO:0000287">
    <property type="term" value="F:magnesium ion binding"/>
    <property type="evidence" value="ECO:0007669"/>
    <property type="project" value="UniProtKB-UniRule"/>
</dbReference>
<evidence type="ECO:0000256" key="7">
    <source>
        <dbReference type="ARBA" id="ARBA00023160"/>
    </source>
</evidence>
<feature type="binding site" evidence="8">
    <location>
        <position position="8"/>
    </location>
    <ligand>
        <name>Mg(2+)</name>
        <dbReference type="ChEBI" id="CHEBI:18420"/>
    </ligand>
</feature>
<evidence type="ECO:0000256" key="6">
    <source>
        <dbReference type="ARBA" id="ARBA00023098"/>
    </source>
</evidence>
<dbReference type="RefSeq" id="WP_179237901.1">
    <property type="nucleotide sequence ID" value="NZ_JACBNQ010000008.1"/>
</dbReference>
<comment type="catalytic activity">
    <reaction evidence="8">
        <text>apo-[ACP] + CoA = holo-[ACP] + adenosine 3',5'-bisphosphate + H(+)</text>
        <dbReference type="Rhea" id="RHEA:12068"/>
        <dbReference type="Rhea" id="RHEA-COMP:9685"/>
        <dbReference type="Rhea" id="RHEA-COMP:9690"/>
        <dbReference type="ChEBI" id="CHEBI:15378"/>
        <dbReference type="ChEBI" id="CHEBI:29999"/>
        <dbReference type="ChEBI" id="CHEBI:57287"/>
        <dbReference type="ChEBI" id="CHEBI:58343"/>
        <dbReference type="ChEBI" id="CHEBI:64479"/>
        <dbReference type="EC" id="2.7.8.7"/>
    </reaction>
</comment>
<dbReference type="HAMAP" id="MF_00101">
    <property type="entry name" value="AcpS"/>
    <property type="match status" value="1"/>
</dbReference>
<dbReference type="EC" id="2.7.8.7" evidence="8"/>
<dbReference type="GO" id="GO:0008897">
    <property type="term" value="F:holo-[acyl-carrier-protein] synthase activity"/>
    <property type="evidence" value="ECO:0007669"/>
    <property type="project" value="UniProtKB-UniRule"/>
</dbReference>
<sequence length="123" mass="13560">MIKGVGTDITEVERIKNNLQNDRFIKKIYSENEVDYLNKRKFNYQTAAGMFAAKEAVSKSLGTGFSNFGPCDIEILKDESDKPCVNLLNNALILANNLGITNIQVSISHTVDLAIAFCVAESN</sequence>
<dbReference type="GO" id="GO:0005737">
    <property type="term" value="C:cytoplasm"/>
    <property type="evidence" value="ECO:0007669"/>
    <property type="project" value="UniProtKB-SubCell"/>
</dbReference>
<keyword evidence="1 8" id="KW-0444">Lipid biosynthesis</keyword>
<dbReference type="InterPro" id="IPR008278">
    <property type="entry name" value="4-PPantetheinyl_Trfase_dom"/>
</dbReference>
<dbReference type="EMBL" id="JACBNQ010000008">
    <property type="protein sequence ID" value="NYB74189.1"/>
    <property type="molecule type" value="Genomic_DNA"/>
</dbReference>
<comment type="cofactor">
    <cofactor evidence="8">
        <name>Mg(2+)</name>
        <dbReference type="ChEBI" id="CHEBI:18420"/>
    </cofactor>
</comment>
<dbReference type="NCBIfam" id="TIGR00516">
    <property type="entry name" value="acpS"/>
    <property type="match status" value="1"/>
</dbReference>
<reference evidence="10" key="1">
    <citation type="submission" date="2020-07" db="EMBL/GenBank/DDBJ databases">
        <title>Genomic analysis of a strain of Sedimentibacter Hydroxybenzoicus DSM7310.</title>
        <authorList>
            <person name="Ma S."/>
        </authorList>
    </citation>
    <scope>NUCLEOTIDE SEQUENCE</scope>
    <source>
        <strain evidence="10">DSM 7310</strain>
    </source>
</reference>
<evidence type="ECO:0000313" key="10">
    <source>
        <dbReference type="EMBL" id="NYB74189.1"/>
    </source>
</evidence>
<keyword evidence="7 8" id="KW-0275">Fatty acid biosynthesis</keyword>
<comment type="function">
    <text evidence="8">Transfers the 4'-phosphopantetheine moiety from coenzyme A to a Ser of acyl-carrier-protein.</text>
</comment>
<feature type="binding site" evidence="8">
    <location>
        <position position="55"/>
    </location>
    <ligand>
        <name>Mg(2+)</name>
        <dbReference type="ChEBI" id="CHEBI:18420"/>
    </ligand>
</feature>
<dbReference type="NCBIfam" id="TIGR00556">
    <property type="entry name" value="pantethn_trn"/>
    <property type="match status" value="1"/>
</dbReference>
<keyword evidence="5 8" id="KW-0460">Magnesium</keyword>
<dbReference type="Gene3D" id="3.90.470.20">
    <property type="entry name" value="4'-phosphopantetheinyl transferase domain"/>
    <property type="match status" value="1"/>
</dbReference>
<organism evidence="10 11">
    <name type="scientific">Sedimentibacter hydroxybenzoicus DSM 7310</name>
    <dbReference type="NCBI Taxonomy" id="1123245"/>
    <lineage>
        <taxon>Bacteria</taxon>
        <taxon>Bacillati</taxon>
        <taxon>Bacillota</taxon>
        <taxon>Tissierellia</taxon>
        <taxon>Sedimentibacter</taxon>
    </lineage>
</organism>
<evidence type="ECO:0000256" key="3">
    <source>
        <dbReference type="ARBA" id="ARBA00022723"/>
    </source>
</evidence>
<keyword evidence="11" id="KW-1185">Reference proteome</keyword>
<dbReference type="InterPro" id="IPR002582">
    <property type="entry name" value="ACPS"/>
</dbReference>
<dbReference type="Pfam" id="PF01648">
    <property type="entry name" value="ACPS"/>
    <property type="match status" value="1"/>
</dbReference>